<dbReference type="EMBL" id="JAVDQF010000001">
    <property type="protein sequence ID" value="MDR6270649.1"/>
    <property type="molecule type" value="Genomic_DNA"/>
</dbReference>
<dbReference type="Proteomes" id="UP001185069">
    <property type="component" value="Unassembled WGS sequence"/>
</dbReference>
<evidence type="ECO:0000313" key="3">
    <source>
        <dbReference type="Proteomes" id="UP001185069"/>
    </source>
</evidence>
<sequence length="37" mass="3826">MSAVQIIVRQAVYTVGVAVFLILPPMTAAAPGAVLTR</sequence>
<keyword evidence="1" id="KW-0472">Membrane</keyword>
<protein>
    <submittedName>
        <fullName evidence="2">Membrane protein</fullName>
    </submittedName>
</protein>
<evidence type="ECO:0000313" key="2">
    <source>
        <dbReference type="EMBL" id="MDR6270649.1"/>
    </source>
</evidence>
<feature type="transmembrane region" description="Helical" evidence="1">
    <location>
        <begin position="12"/>
        <end position="34"/>
    </location>
</feature>
<proteinExistence type="predicted"/>
<reference evidence="2 3" key="1">
    <citation type="submission" date="2023-07" db="EMBL/GenBank/DDBJ databases">
        <title>Sequencing the genomes of 1000 actinobacteria strains.</title>
        <authorList>
            <person name="Klenk H.-P."/>
        </authorList>
    </citation>
    <scope>NUCLEOTIDE SEQUENCE [LARGE SCALE GENOMIC DNA]</scope>
    <source>
        <strain evidence="2 3">DSM 14555</strain>
    </source>
</reference>
<keyword evidence="1" id="KW-0812">Transmembrane</keyword>
<gene>
    <name evidence="2" type="ORF">JOE69_002887</name>
</gene>
<evidence type="ECO:0000256" key="1">
    <source>
        <dbReference type="SAM" id="Phobius"/>
    </source>
</evidence>
<keyword evidence="3" id="KW-1185">Reference proteome</keyword>
<comment type="caution">
    <text evidence="2">The sequence shown here is derived from an EMBL/GenBank/DDBJ whole genome shotgun (WGS) entry which is preliminary data.</text>
</comment>
<accession>A0ABU1JDZ5</accession>
<organism evidence="2 3">
    <name type="scientific">Arthrobacter russicus</name>
    <dbReference type="NCBI Taxonomy" id="172040"/>
    <lineage>
        <taxon>Bacteria</taxon>
        <taxon>Bacillati</taxon>
        <taxon>Actinomycetota</taxon>
        <taxon>Actinomycetes</taxon>
        <taxon>Micrococcales</taxon>
        <taxon>Micrococcaceae</taxon>
        <taxon>Arthrobacter</taxon>
    </lineage>
</organism>
<keyword evidence="1" id="KW-1133">Transmembrane helix</keyword>
<name>A0ABU1JDZ5_9MICC</name>